<evidence type="ECO:0000313" key="16">
    <source>
        <dbReference type="EMBL" id="OBS74328.1"/>
    </source>
</evidence>
<proteinExistence type="predicted"/>
<evidence type="ECO:0000256" key="7">
    <source>
        <dbReference type="ARBA" id="ARBA00022771"/>
    </source>
</evidence>
<sequence>CPELVFVNHVIHPCHFYVRKYSQIKDAIVLEKKMKQVCNKSLHLDPSDILELGARIFVNSIENRMWCRGIITEIIPTKTKNIRKPCSPTKFSVCEISLIQIFMKSEPHSEELLKDIPPLAHLCSLKDIVPYNSSEGWEKEAKVEFLKMVNNKAVLMKVFAEEDDMLIVDLQKPPTNKISSDMPMENLDFLSLLKTIEEFYKGEDGENLEILCPVQDQACVAKFEDGIWYRAKVIGLPGHREVEVKYVDFGNTAKITLKDMRKIKDEFLDPPEKAIKCKLAYIEPNKRTHWSKKAKEKFEEKTQDKFVTCSVIKILENNALLVELFDSRAPGATAISINDQLVKEGLASYEAGYTLKDNSKKHLEVWDPSPEEIISSEINSLSPLSVKSLPNENFQSLYNKELPVNICNVVSPEKIYIQWLLTENLLNSLEEKMIAAYEHSEWKPVKWECDMHCAVKVPAKSQWRRGQIIRMVTDTLVEVLLYDVGVELVVNVHSLRELQENLKTMGRLSLECSLVDIRPTGGSDKWTATACDCLSLYLTGAIATVILQENSTTWPLPVKIFCRDEKGERVDVSKYLIKKGLALRERRINKSNNSHSSEKSLEIPVEQGDSIVTNCFKINFDTNKKIADKINEHKVSDPKEKKSETRTTGCYKPPAIPNTNAFEAVVSCIGDDGTIFVVPKLSEFELIKMMDEIQSNLKCLGLLEPYFWKKGEPCAVRGSDTLWYRGKVVEVVGGTIRIPQCHLYPILLYPDTPQFCIPCQLYQTLPVGNVWQPDAIELLQELLSKREVDIHIMELPENPWGKLSVHLYFDGMSLSHFMAHHKYCIFEHSEEIFKEKSRGQNKKYEDENWKIRFEELLLPEMEAPIIPPYLSSLLPPPEELYAVQVKHIVSPDEVYICLDSVESCTQFNHHGDTDDSGISWESESENLEEALQKFNKNVETFPPLTDFTSEMPCLAEYADGLWYRAKIVSIKEFNPLSVLVLFVDYGSTEKLTLMQYPAQAIKVLLAGFKPPSSDPGKARIPYCPKWSMEALWTMIDCLQGKQLYASS</sequence>
<keyword evidence="5" id="KW-0479">Metal-binding</keyword>
<comment type="subunit">
    <text evidence="13">Interacts with MXD1, MXD3, MXD4, MXI1 and PIWIL1. Self-associates.</text>
</comment>
<dbReference type="GO" id="GO:0005737">
    <property type="term" value="C:cytoplasm"/>
    <property type="evidence" value="ECO:0007669"/>
    <property type="project" value="UniProtKB-SubCell"/>
</dbReference>
<dbReference type="FunFam" id="2.30.30.140:FF:000114">
    <property type="entry name" value="RING finger protein 17"/>
    <property type="match status" value="1"/>
</dbReference>
<feature type="non-terminal residue" evidence="16">
    <location>
        <position position="1047"/>
    </location>
</feature>
<dbReference type="SUPFAM" id="SSF63748">
    <property type="entry name" value="Tudor/PWWP/MBT"/>
    <property type="match status" value="4"/>
</dbReference>
<keyword evidence="10" id="KW-0744">Spermatogenesis</keyword>
<dbReference type="GO" id="GO:0008270">
    <property type="term" value="F:zinc ion binding"/>
    <property type="evidence" value="ECO:0007669"/>
    <property type="project" value="UniProtKB-KW"/>
</dbReference>
<dbReference type="GO" id="GO:0030154">
    <property type="term" value="P:cell differentiation"/>
    <property type="evidence" value="ECO:0007669"/>
    <property type="project" value="UniProtKB-KW"/>
</dbReference>
<gene>
    <name evidence="16" type="ORF">A6R68_15131</name>
</gene>
<evidence type="ECO:0000256" key="10">
    <source>
        <dbReference type="ARBA" id="ARBA00022871"/>
    </source>
</evidence>
<organism evidence="16 17">
    <name type="scientific">Neotoma lepida</name>
    <name type="common">Desert woodrat</name>
    <dbReference type="NCBI Taxonomy" id="56216"/>
    <lineage>
        <taxon>Eukaryota</taxon>
        <taxon>Metazoa</taxon>
        <taxon>Chordata</taxon>
        <taxon>Craniata</taxon>
        <taxon>Vertebrata</taxon>
        <taxon>Euteleostomi</taxon>
        <taxon>Mammalia</taxon>
        <taxon>Eutheria</taxon>
        <taxon>Euarchontoglires</taxon>
        <taxon>Glires</taxon>
        <taxon>Rodentia</taxon>
        <taxon>Myomorpha</taxon>
        <taxon>Muroidea</taxon>
        <taxon>Cricetidae</taxon>
        <taxon>Neotominae</taxon>
        <taxon>Neotoma</taxon>
    </lineage>
</organism>
<evidence type="ECO:0000313" key="17">
    <source>
        <dbReference type="Proteomes" id="UP000092124"/>
    </source>
</evidence>
<dbReference type="AlphaFoldDB" id="A0A1A6H6V2"/>
<dbReference type="CDD" id="cd20415">
    <property type="entry name" value="Tudor_TDRD4_rpt2"/>
    <property type="match status" value="1"/>
</dbReference>
<keyword evidence="7" id="KW-0863">Zinc-finger</keyword>
<dbReference type="InterPro" id="IPR047845">
    <property type="entry name" value="RNF17-like_TUDOR_rpt1"/>
</dbReference>
<evidence type="ECO:0000256" key="4">
    <source>
        <dbReference type="ARBA" id="ARBA00022490"/>
    </source>
</evidence>
<dbReference type="PANTHER" id="PTHR16442">
    <property type="entry name" value="RING FINGER PROTEIN 17"/>
    <property type="match status" value="1"/>
</dbReference>
<comment type="caution">
    <text evidence="16">The sequence shown here is derived from an EMBL/GenBank/DDBJ whole genome shotgun (WGS) entry which is preliminary data.</text>
</comment>
<dbReference type="Gene3D" id="2.40.50.90">
    <property type="match status" value="3"/>
</dbReference>
<evidence type="ECO:0000256" key="5">
    <source>
        <dbReference type="ARBA" id="ARBA00022723"/>
    </source>
</evidence>
<accession>A0A1A6H6V2</accession>
<keyword evidence="9" id="KW-0862">Zinc</keyword>
<keyword evidence="4" id="KW-0963">Cytoplasm</keyword>
<feature type="domain" description="Tudor" evidence="15">
    <location>
        <begin position="212"/>
        <end position="270"/>
    </location>
</feature>
<reference evidence="16 17" key="1">
    <citation type="submission" date="2016-06" db="EMBL/GenBank/DDBJ databases">
        <title>The Draft Genome Sequence and Annotation of the Desert Woodrat Neotoma lepida.</title>
        <authorList>
            <person name="Campbell M."/>
            <person name="Oakeson K.F."/>
            <person name="Yandell M."/>
            <person name="Halpert J.R."/>
            <person name="Dearing D."/>
        </authorList>
    </citation>
    <scope>NUCLEOTIDE SEQUENCE [LARGE SCALE GENOMIC DNA]</scope>
    <source>
        <strain evidence="16">417</strain>
        <tissue evidence="16">Liver</tissue>
    </source>
</reference>
<evidence type="ECO:0000256" key="14">
    <source>
        <dbReference type="ARBA" id="ARBA00072636"/>
    </source>
</evidence>
<keyword evidence="6" id="KW-0677">Repeat</keyword>
<dbReference type="InterPro" id="IPR047847">
    <property type="entry name" value="RNF17-like_TUDOR_rpt2"/>
</dbReference>
<feature type="non-terminal residue" evidence="16">
    <location>
        <position position="1"/>
    </location>
</feature>
<dbReference type="SUPFAM" id="SSF50199">
    <property type="entry name" value="Staphylococcal nuclease"/>
    <property type="match status" value="1"/>
</dbReference>
<dbReference type="PROSITE" id="PS50304">
    <property type="entry name" value="TUDOR"/>
    <property type="match status" value="3"/>
</dbReference>
<name>A0A1A6H6V2_NEOLE</name>
<keyword evidence="8" id="KW-0221">Differentiation</keyword>
<dbReference type="Pfam" id="PF00567">
    <property type="entry name" value="TUDOR"/>
    <property type="match status" value="5"/>
</dbReference>
<dbReference type="Proteomes" id="UP000092124">
    <property type="component" value="Unassembled WGS sequence"/>
</dbReference>
<dbReference type="InterPro" id="IPR002999">
    <property type="entry name" value="Tudor"/>
</dbReference>
<evidence type="ECO:0000256" key="6">
    <source>
        <dbReference type="ARBA" id="ARBA00022737"/>
    </source>
</evidence>
<dbReference type="GO" id="GO:0005634">
    <property type="term" value="C:nucleus"/>
    <property type="evidence" value="ECO:0007669"/>
    <property type="project" value="UniProtKB-SubCell"/>
</dbReference>
<dbReference type="Gene3D" id="2.30.30.140">
    <property type="match status" value="4"/>
</dbReference>
<keyword evidence="11" id="KW-0539">Nucleus</keyword>
<evidence type="ECO:0000256" key="2">
    <source>
        <dbReference type="ARBA" id="ARBA00004496"/>
    </source>
</evidence>
<evidence type="ECO:0000256" key="3">
    <source>
        <dbReference type="ARBA" id="ARBA00022473"/>
    </source>
</evidence>
<feature type="domain" description="Tudor" evidence="15">
    <location>
        <begin position="446"/>
        <end position="505"/>
    </location>
</feature>
<dbReference type="STRING" id="56216.A0A1A6H6V2"/>
<comment type="function">
    <text evidence="12">Seems to be involved in regulation of transcriptional activity of MYC. In vitro, inhibits DNA-binding activity of Mad-MAX heterodimers. Can recruit Mad transcriptional repressors (MXD1, MXD3, MXD4 and MXI1) to the cytoplasm. May be involved in spermiogenesis.</text>
</comment>
<evidence type="ECO:0000259" key="15">
    <source>
        <dbReference type="PROSITE" id="PS50304"/>
    </source>
</evidence>
<evidence type="ECO:0000256" key="1">
    <source>
        <dbReference type="ARBA" id="ARBA00004123"/>
    </source>
</evidence>
<dbReference type="CDD" id="cd20416">
    <property type="entry name" value="Tudor_TDRD4_rpt3"/>
    <property type="match status" value="1"/>
</dbReference>
<feature type="domain" description="Tudor" evidence="15">
    <location>
        <begin position="946"/>
        <end position="1006"/>
    </location>
</feature>
<evidence type="ECO:0000256" key="8">
    <source>
        <dbReference type="ARBA" id="ARBA00022782"/>
    </source>
</evidence>
<evidence type="ECO:0000256" key="13">
    <source>
        <dbReference type="ARBA" id="ARBA00062119"/>
    </source>
</evidence>
<keyword evidence="3" id="KW-0217">Developmental protein</keyword>
<dbReference type="PANTHER" id="PTHR16442:SF1">
    <property type="entry name" value="RING FINGER PROTEIN 17"/>
    <property type="match status" value="1"/>
</dbReference>
<protein>
    <recommendedName>
        <fullName evidence="14">RING finger protein 17</fullName>
    </recommendedName>
</protein>
<dbReference type="InterPro" id="IPR047848">
    <property type="entry name" value="RNF17-like_TUDOR_rpt3"/>
</dbReference>
<dbReference type="CDD" id="cd20414">
    <property type="entry name" value="Tudor_TDRD4_rpt1"/>
    <property type="match status" value="1"/>
</dbReference>
<dbReference type="SMART" id="SM00333">
    <property type="entry name" value="TUDOR"/>
    <property type="match status" value="4"/>
</dbReference>
<keyword evidence="17" id="KW-1185">Reference proteome</keyword>
<comment type="subcellular location">
    <subcellularLocation>
        <location evidence="2">Cytoplasm</location>
    </subcellularLocation>
    <subcellularLocation>
        <location evidence="1">Nucleus</location>
    </subcellularLocation>
</comment>
<evidence type="ECO:0000256" key="9">
    <source>
        <dbReference type="ARBA" id="ARBA00022833"/>
    </source>
</evidence>
<evidence type="ECO:0000256" key="11">
    <source>
        <dbReference type="ARBA" id="ARBA00023242"/>
    </source>
</evidence>
<dbReference type="InterPro" id="IPR035437">
    <property type="entry name" value="SNase_OB-fold_sf"/>
</dbReference>
<dbReference type="OrthoDB" id="5800423at2759"/>
<dbReference type="GO" id="GO:0007283">
    <property type="term" value="P:spermatogenesis"/>
    <property type="evidence" value="ECO:0007669"/>
    <property type="project" value="UniProtKB-KW"/>
</dbReference>
<dbReference type="EMBL" id="LZPO01044442">
    <property type="protein sequence ID" value="OBS74328.1"/>
    <property type="molecule type" value="Genomic_DNA"/>
</dbReference>
<evidence type="ECO:0000256" key="12">
    <source>
        <dbReference type="ARBA" id="ARBA00057086"/>
    </source>
</evidence>